<accession>A0ABM9NG06</accession>
<keyword evidence="3 6" id="KW-0032">Aminotransferase</keyword>
<reference evidence="8 9" key="1">
    <citation type="submission" date="2024-04" db="EMBL/GenBank/DDBJ databases">
        <authorList>
            <person name="Cremers G."/>
        </authorList>
    </citation>
    <scope>NUCLEOTIDE SEQUENCE [LARGE SCALE GENOMIC DNA]</scope>
    <source>
        <strain evidence="8">MeCH1-AG</strain>
    </source>
</reference>
<dbReference type="PROSITE" id="PS00105">
    <property type="entry name" value="AA_TRANSFER_CLASS_1"/>
    <property type="match status" value="1"/>
</dbReference>
<protein>
    <recommendedName>
        <fullName evidence="6">Aminotransferase</fullName>
        <ecNumber evidence="6">2.6.1.-</ecNumber>
    </recommendedName>
</protein>
<comment type="cofactor">
    <cofactor evidence="1 6">
        <name>pyridoxal 5'-phosphate</name>
        <dbReference type="ChEBI" id="CHEBI:597326"/>
    </cofactor>
</comment>
<dbReference type="InterPro" id="IPR004838">
    <property type="entry name" value="NHTrfase_class1_PyrdxlP-BS"/>
</dbReference>
<gene>
    <name evidence="8" type="ORF">MECH1_V1_0745</name>
</gene>
<dbReference type="GO" id="GO:0008483">
    <property type="term" value="F:transaminase activity"/>
    <property type="evidence" value="ECO:0007669"/>
    <property type="project" value="UniProtKB-KW"/>
</dbReference>
<feature type="domain" description="Aminotransferase class I/classII large" evidence="7">
    <location>
        <begin position="32"/>
        <end position="367"/>
    </location>
</feature>
<dbReference type="InterPro" id="IPR015421">
    <property type="entry name" value="PyrdxlP-dep_Trfase_major"/>
</dbReference>
<dbReference type="PANTHER" id="PTHR46383">
    <property type="entry name" value="ASPARTATE AMINOTRANSFERASE"/>
    <property type="match status" value="1"/>
</dbReference>
<evidence type="ECO:0000256" key="4">
    <source>
        <dbReference type="ARBA" id="ARBA00022679"/>
    </source>
</evidence>
<dbReference type="Gene3D" id="3.40.640.10">
    <property type="entry name" value="Type I PLP-dependent aspartate aminotransferase-like (Major domain)"/>
    <property type="match status" value="1"/>
</dbReference>
<evidence type="ECO:0000256" key="3">
    <source>
        <dbReference type="ARBA" id="ARBA00022576"/>
    </source>
</evidence>
<evidence type="ECO:0000313" key="9">
    <source>
        <dbReference type="Proteomes" id="UP001497493"/>
    </source>
</evidence>
<evidence type="ECO:0000256" key="5">
    <source>
        <dbReference type="ARBA" id="ARBA00022898"/>
    </source>
</evidence>
<dbReference type="RefSeq" id="WP_348759066.1">
    <property type="nucleotide sequence ID" value="NZ_OZ026884.1"/>
</dbReference>
<dbReference type="SUPFAM" id="SSF53383">
    <property type="entry name" value="PLP-dependent transferases"/>
    <property type="match status" value="1"/>
</dbReference>
<keyword evidence="4 6" id="KW-0808">Transferase</keyword>
<proteinExistence type="inferred from homology"/>
<dbReference type="EMBL" id="OZ026884">
    <property type="protein sequence ID" value="CAL1239521.1"/>
    <property type="molecule type" value="Genomic_DNA"/>
</dbReference>
<sequence>MDSSDVPARAIAPFQVMEILSRAKAMERDGRDIVHLEIGEPDFPTPPLVVEAAVSFIRRGEVKYTPASGLPELRDALAEYYRERYGVGVGPERIFVTPGASGGFLLVLGMLLGPGSKVALADPGYPCYPNFVRLFGGEPCPVPVDDATGFHLNAESVRRLWGERMAGTIISSPANPTGATMAMPVMKELVDWVHERGGFVVSDEIYHGLEYGERSHTALEFSQRAFVVNSFSKYFGLTGWRLGWVIVPQDGVELAERLAQNLFISAPAASQIAGLASLREDNLQELERRRMALAARRDFLCERLERLGFVVRVKPQGALYVFADCSQLVPDGVAFARALLREAGVAVTPGTDFGCHETQHYVRFCYTAPILRLAEGMDRIERFLRRSPSRVGLV</sequence>
<organism evidence="8 9">
    <name type="scientific">Candidatus Methylocalor cossyra</name>
    <dbReference type="NCBI Taxonomy" id="3108543"/>
    <lineage>
        <taxon>Bacteria</taxon>
        <taxon>Pseudomonadati</taxon>
        <taxon>Pseudomonadota</taxon>
        <taxon>Gammaproteobacteria</taxon>
        <taxon>Methylococcales</taxon>
        <taxon>Methylococcaceae</taxon>
        <taxon>Candidatus Methylocalor</taxon>
    </lineage>
</organism>
<name>A0ABM9NG06_9GAMM</name>
<dbReference type="InterPro" id="IPR015424">
    <property type="entry name" value="PyrdxlP-dep_Trfase"/>
</dbReference>
<evidence type="ECO:0000256" key="1">
    <source>
        <dbReference type="ARBA" id="ARBA00001933"/>
    </source>
</evidence>
<comment type="similarity">
    <text evidence="2 6">Belongs to the class-I pyridoxal-phosphate-dependent aminotransferase family.</text>
</comment>
<dbReference type="Proteomes" id="UP001497493">
    <property type="component" value="Chromosome"/>
</dbReference>
<dbReference type="CDD" id="cd00609">
    <property type="entry name" value="AAT_like"/>
    <property type="match status" value="1"/>
</dbReference>
<dbReference type="InterPro" id="IPR004839">
    <property type="entry name" value="Aminotransferase_I/II_large"/>
</dbReference>
<evidence type="ECO:0000256" key="6">
    <source>
        <dbReference type="RuleBase" id="RU000481"/>
    </source>
</evidence>
<dbReference type="Pfam" id="PF00155">
    <property type="entry name" value="Aminotran_1_2"/>
    <property type="match status" value="1"/>
</dbReference>
<dbReference type="EC" id="2.6.1.-" evidence="6"/>
<keyword evidence="5" id="KW-0663">Pyridoxal phosphate</keyword>
<evidence type="ECO:0000313" key="8">
    <source>
        <dbReference type="EMBL" id="CAL1239521.1"/>
    </source>
</evidence>
<evidence type="ECO:0000256" key="2">
    <source>
        <dbReference type="ARBA" id="ARBA00007441"/>
    </source>
</evidence>
<dbReference type="InterPro" id="IPR050596">
    <property type="entry name" value="AspAT/PAT-like"/>
</dbReference>
<keyword evidence="9" id="KW-1185">Reference proteome</keyword>
<evidence type="ECO:0000259" key="7">
    <source>
        <dbReference type="Pfam" id="PF00155"/>
    </source>
</evidence>
<dbReference type="PANTHER" id="PTHR46383:SF2">
    <property type="entry name" value="AMINOTRANSFERASE"/>
    <property type="match status" value="1"/>
</dbReference>